<proteinExistence type="inferred from homology"/>
<dbReference type="InterPro" id="IPR015414">
    <property type="entry name" value="TMEM64"/>
</dbReference>
<keyword evidence="3 6" id="KW-0812">Transmembrane</keyword>
<gene>
    <name evidence="8" type="ORF">FRD01_13420</name>
</gene>
<evidence type="ECO:0000256" key="6">
    <source>
        <dbReference type="RuleBase" id="RU366058"/>
    </source>
</evidence>
<feature type="transmembrane region" description="Helical" evidence="6">
    <location>
        <begin position="48"/>
        <end position="69"/>
    </location>
</feature>
<dbReference type="Pfam" id="PF09335">
    <property type="entry name" value="VTT_dom"/>
    <property type="match status" value="1"/>
</dbReference>
<dbReference type="PANTHER" id="PTHR12677:SF59">
    <property type="entry name" value="GOLGI APPARATUS MEMBRANE PROTEIN TVP38-RELATED"/>
    <property type="match status" value="1"/>
</dbReference>
<dbReference type="GO" id="GO:0005886">
    <property type="term" value="C:plasma membrane"/>
    <property type="evidence" value="ECO:0007669"/>
    <property type="project" value="UniProtKB-SubCell"/>
</dbReference>
<dbReference type="PANTHER" id="PTHR12677">
    <property type="entry name" value="GOLGI APPARATUS MEMBRANE PROTEIN TVP38-RELATED"/>
    <property type="match status" value="1"/>
</dbReference>
<sequence>MKWLKFTGLVIFLGAALILIQFWGLPALSNHALIEEKLVELGLLGPLIYVVGYAILIVLTAPGTVITLIGGAVFPLHIAFALVIIGAMIGATLSFFIARYLGRDAVNEVLGSEGRVGQWTSKINDLMTTRGLMAVAYLRMAYVPFVVLNYLAPLSGIRFRDFFWGTLLGILPGTFVFVFMGSAIRQAWQAGDLSELVSARSAVALALFALSLALPWVLNRLKKRTKAD</sequence>
<evidence type="ECO:0000259" key="7">
    <source>
        <dbReference type="Pfam" id="PF09335"/>
    </source>
</evidence>
<dbReference type="AlphaFoldDB" id="A0A5B8XRP2"/>
<keyword evidence="2 6" id="KW-1003">Cell membrane</keyword>
<dbReference type="EMBL" id="CP042467">
    <property type="protein sequence ID" value="QED28214.1"/>
    <property type="molecule type" value="Genomic_DNA"/>
</dbReference>
<evidence type="ECO:0000256" key="5">
    <source>
        <dbReference type="ARBA" id="ARBA00023136"/>
    </source>
</evidence>
<evidence type="ECO:0000256" key="4">
    <source>
        <dbReference type="ARBA" id="ARBA00022989"/>
    </source>
</evidence>
<keyword evidence="5 6" id="KW-0472">Membrane</keyword>
<protein>
    <recommendedName>
        <fullName evidence="6">TVP38/TMEM64 family membrane protein</fullName>
    </recommendedName>
</protein>
<feature type="transmembrane region" description="Helical" evidence="6">
    <location>
        <begin position="196"/>
        <end position="218"/>
    </location>
</feature>
<feature type="transmembrane region" description="Helical" evidence="6">
    <location>
        <begin position="131"/>
        <end position="151"/>
    </location>
</feature>
<feature type="transmembrane region" description="Helical" evidence="6">
    <location>
        <begin position="76"/>
        <end position="98"/>
    </location>
</feature>
<comment type="similarity">
    <text evidence="6">Belongs to the TVP38/TMEM64 family.</text>
</comment>
<evidence type="ECO:0000313" key="8">
    <source>
        <dbReference type="EMBL" id="QED28214.1"/>
    </source>
</evidence>
<reference evidence="8 9" key="1">
    <citation type="submission" date="2019-08" db="EMBL/GenBank/DDBJ databases">
        <authorList>
            <person name="Liang Q."/>
        </authorList>
    </citation>
    <scope>NUCLEOTIDE SEQUENCE [LARGE SCALE GENOMIC DNA]</scope>
    <source>
        <strain evidence="8 9">V1718</strain>
    </source>
</reference>
<name>A0A5B8XRP2_9DELT</name>
<dbReference type="KEGG" id="bbae:FRD01_13420"/>
<evidence type="ECO:0000313" key="9">
    <source>
        <dbReference type="Proteomes" id="UP000321595"/>
    </source>
</evidence>
<feature type="domain" description="VTT" evidence="7">
    <location>
        <begin position="62"/>
        <end position="182"/>
    </location>
</feature>
<accession>A0A5B8XRP2</accession>
<dbReference type="RefSeq" id="WP_146960440.1">
    <property type="nucleotide sequence ID" value="NZ_CP042467.1"/>
</dbReference>
<evidence type="ECO:0000256" key="1">
    <source>
        <dbReference type="ARBA" id="ARBA00004651"/>
    </source>
</evidence>
<organism evidence="8 9">
    <name type="scientific">Microvenator marinus</name>
    <dbReference type="NCBI Taxonomy" id="2600177"/>
    <lineage>
        <taxon>Bacteria</taxon>
        <taxon>Deltaproteobacteria</taxon>
        <taxon>Bradymonadales</taxon>
        <taxon>Microvenatoraceae</taxon>
        <taxon>Microvenator</taxon>
    </lineage>
</organism>
<keyword evidence="9" id="KW-1185">Reference proteome</keyword>
<comment type="subcellular location">
    <subcellularLocation>
        <location evidence="1 6">Cell membrane</location>
        <topology evidence="1 6">Multi-pass membrane protein</topology>
    </subcellularLocation>
</comment>
<feature type="transmembrane region" description="Helical" evidence="6">
    <location>
        <begin position="163"/>
        <end position="184"/>
    </location>
</feature>
<evidence type="ECO:0000256" key="2">
    <source>
        <dbReference type="ARBA" id="ARBA00022475"/>
    </source>
</evidence>
<dbReference type="InterPro" id="IPR032816">
    <property type="entry name" value="VTT_dom"/>
</dbReference>
<keyword evidence="4 6" id="KW-1133">Transmembrane helix</keyword>
<evidence type="ECO:0000256" key="3">
    <source>
        <dbReference type="ARBA" id="ARBA00022692"/>
    </source>
</evidence>
<dbReference type="Proteomes" id="UP000321595">
    <property type="component" value="Chromosome"/>
</dbReference>
<dbReference type="OrthoDB" id="9779114at2"/>